<proteinExistence type="predicted"/>
<keyword evidence="4" id="KW-1185">Reference proteome</keyword>
<name>A0AAD9FJE4_PAPLA</name>
<gene>
    <name evidence="3" type="ORF">DB88DRAFT_497986</name>
</gene>
<dbReference type="Gene3D" id="4.10.240.10">
    <property type="entry name" value="Zn(2)-C6 fungal-type DNA-binding domain"/>
    <property type="match status" value="1"/>
</dbReference>
<dbReference type="PROSITE" id="PS50048">
    <property type="entry name" value="ZN2_CY6_FUNGAL_2"/>
    <property type="match status" value="1"/>
</dbReference>
<accession>A0AAD9FJE4</accession>
<reference evidence="3" key="1">
    <citation type="submission" date="2023-02" db="EMBL/GenBank/DDBJ databases">
        <title>Identification and recombinant expression of a fungal hydrolase from Papiliotrema laurentii that hydrolyzes apple cutin and clears colloidal polyester polyurethane.</title>
        <authorList>
            <consortium name="DOE Joint Genome Institute"/>
            <person name="Roman V.A."/>
            <person name="Bojanowski C."/>
            <person name="Crable B.R."/>
            <person name="Wagner D.N."/>
            <person name="Hung C.S."/>
            <person name="Nadeau L.J."/>
            <person name="Schratz L."/>
            <person name="Haridas S."/>
            <person name="Pangilinan J."/>
            <person name="Lipzen A."/>
            <person name="Na H."/>
            <person name="Yan M."/>
            <person name="Ng V."/>
            <person name="Grigoriev I.V."/>
            <person name="Spatafora J.W."/>
            <person name="Barlow D."/>
            <person name="Biffinger J."/>
            <person name="Kelley-Loughnane N."/>
            <person name="Varaljay V.A."/>
            <person name="Crookes-Goodson W.J."/>
        </authorList>
    </citation>
    <scope>NUCLEOTIDE SEQUENCE</scope>
    <source>
        <strain evidence="3">5307AH</strain>
    </source>
</reference>
<evidence type="ECO:0000313" key="4">
    <source>
        <dbReference type="Proteomes" id="UP001182556"/>
    </source>
</evidence>
<dbReference type="Pfam" id="PF00172">
    <property type="entry name" value="Zn_clus"/>
    <property type="match status" value="1"/>
</dbReference>
<dbReference type="CDD" id="cd00067">
    <property type="entry name" value="GAL4"/>
    <property type="match status" value="1"/>
</dbReference>
<dbReference type="Proteomes" id="UP001182556">
    <property type="component" value="Unassembled WGS sequence"/>
</dbReference>
<dbReference type="SUPFAM" id="SSF57701">
    <property type="entry name" value="Zn2/Cys6 DNA-binding domain"/>
    <property type="match status" value="1"/>
</dbReference>
<dbReference type="GO" id="GO:0008270">
    <property type="term" value="F:zinc ion binding"/>
    <property type="evidence" value="ECO:0007669"/>
    <property type="project" value="InterPro"/>
</dbReference>
<feature type="region of interest" description="Disordered" evidence="1">
    <location>
        <begin position="54"/>
        <end position="89"/>
    </location>
</feature>
<dbReference type="SMART" id="SM00066">
    <property type="entry name" value="GAL4"/>
    <property type="match status" value="1"/>
</dbReference>
<dbReference type="InterPro" id="IPR001138">
    <property type="entry name" value="Zn2Cys6_DnaBD"/>
</dbReference>
<dbReference type="EMBL" id="JAODAN010000010">
    <property type="protein sequence ID" value="KAK1921490.1"/>
    <property type="molecule type" value="Genomic_DNA"/>
</dbReference>
<protein>
    <recommendedName>
        <fullName evidence="2">Zn(2)-C6 fungal-type domain-containing protein</fullName>
    </recommendedName>
</protein>
<dbReference type="InterPro" id="IPR036864">
    <property type="entry name" value="Zn2-C6_fun-type_DNA-bd_sf"/>
</dbReference>
<organism evidence="3 4">
    <name type="scientific">Papiliotrema laurentii</name>
    <name type="common">Cryptococcus laurentii</name>
    <dbReference type="NCBI Taxonomy" id="5418"/>
    <lineage>
        <taxon>Eukaryota</taxon>
        <taxon>Fungi</taxon>
        <taxon>Dikarya</taxon>
        <taxon>Basidiomycota</taxon>
        <taxon>Agaricomycotina</taxon>
        <taxon>Tremellomycetes</taxon>
        <taxon>Tremellales</taxon>
        <taxon>Rhynchogastremaceae</taxon>
        <taxon>Papiliotrema</taxon>
    </lineage>
</organism>
<dbReference type="GO" id="GO:0000981">
    <property type="term" value="F:DNA-binding transcription factor activity, RNA polymerase II-specific"/>
    <property type="evidence" value="ECO:0007669"/>
    <property type="project" value="InterPro"/>
</dbReference>
<feature type="domain" description="Zn(2)-C6 fungal-type" evidence="2">
    <location>
        <begin position="18"/>
        <end position="49"/>
    </location>
</feature>
<dbReference type="AlphaFoldDB" id="A0AAD9FJE4"/>
<sequence length="590" mass="65618">MTENTQPTKRQRTRGFIACEACQRRKSRCEMVILEGCHRCRTLRTSCSLARSGSRSSLETANAVQERPIPMDSSAASLTGDGADGSSGPPLHEAWMRRIENMLKLALEPGGGDRKDIPRLAQPGATDGADGVDTVLAVKELLQQSLGTSLLMVTGLNIHDRSEFVCPVERGLVSWGQFCTIHSTFLSRIASTVPLRYILPDPDQLSDPFLRSCVVDYVFAGDATYNEAHADMRRIMANNLACLKSANPSIPLIQGLLTLSLRPLARDEPRLPRKPDEEDYLSRAVSMAMAFGLDDAPRRAVRAGTYDLQSEAYRGVLQQTLLWCTLIQRAAWSDILSTPSFTCRPSATPLLSEVFCLSSWTAHPLVTHLVLEAQYFGLVSRLSAEFQAMRIEEYHPSRMDSIEHAWEEFDRASAAWRERVRSSDISSGHWLRGISLAMQILIPFKVTTDMRVCIPSPIKHDEIFAVFERLIPNIFHFSQAFISHCVVSELQFRHAPRFLLTLCVMPYAAITQVARLHEASVEALCPHAPAFRQMLSSAHPAVASVLANTDKRHPPTAWKRPDPTEGGVGSADVVPGFLVEEFLRWIECDP</sequence>
<evidence type="ECO:0000256" key="1">
    <source>
        <dbReference type="SAM" id="MobiDB-lite"/>
    </source>
</evidence>
<evidence type="ECO:0000259" key="2">
    <source>
        <dbReference type="PROSITE" id="PS50048"/>
    </source>
</evidence>
<comment type="caution">
    <text evidence="3">The sequence shown here is derived from an EMBL/GenBank/DDBJ whole genome shotgun (WGS) entry which is preliminary data.</text>
</comment>
<evidence type="ECO:0000313" key="3">
    <source>
        <dbReference type="EMBL" id="KAK1921490.1"/>
    </source>
</evidence>